<dbReference type="AlphaFoldDB" id="A0A0F9CSR3"/>
<dbReference type="SUPFAM" id="SSF63411">
    <property type="entry name" value="LuxS/MPP-like metallohydrolase"/>
    <property type="match status" value="1"/>
</dbReference>
<accession>A0A0F9CSR3</accession>
<name>A0A0F9CSR3_9ZZZZ</name>
<dbReference type="Gene3D" id="3.30.830.10">
    <property type="entry name" value="Metalloenzyme, LuxS/M16 peptidase-like"/>
    <property type="match status" value="1"/>
</dbReference>
<reference evidence="3" key="1">
    <citation type="journal article" date="2015" name="Nature">
        <title>Complex archaea that bridge the gap between prokaryotes and eukaryotes.</title>
        <authorList>
            <person name="Spang A."/>
            <person name="Saw J.H."/>
            <person name="Jorgensen S.L."/>
            <person name="Zaremba-Niedzwiedzka K."/>
            <person name="Martijn J."/>
            <person name="Lind A.E."/>
            <person name="van Eijk R."/>
            <person name="Schleper C."/>
            <person name="Guy L."/>
            <person name="Ettema T.J."/>
        </authorList>
    </citation>
    <scope>NUCLEOTIDE SEQUENCE</scope>
</reference>
<sequence length="176" mass="19612">MVLLAGLVLTVPAVHASPQGARLFSDIQTVILPNGLKVILRENHAAPVVTLQAWVRVGSAQESDGQAGMAHVLEHMLFKGTEKRTAFQIAQAIDRVGGFLNAFTEKEITCLYCTLPREHLELAVDVVTDMVNNSVLSTEEIEKEKLVVINEIKSIEDNPEERAYEFYLETMWKDHV</sequence>
<protein>
    <recommendedName>
        <fullName evidence="2">Peptidase M16 N-terminal domain-containing protein</fullName>
    </recommendedName>
</protein>
<comment type="similarity">
    <text evidence="1">Belongs to the peptidase M16 family.</text>
</comment>
<dbReference type="PANTHER" id="PTHR11851:SF49">
    <property type="entry name" value="MITOCHONDRIAL-PROCESSING PEPTIDASE SUBUNIT ALPHA"/>
    <property type="match status" value="1"/>
</dbReference>
<feature type="domain" description="Peptidase M16 N-terminal" evidence="2">
    <location>
        <begin position="37"/>
        <end position="174"/>
    </location>
</feature>
<organism evidence="3">
    <name type="scientific">marine sediment metagenome</name>
    <dbReference type="NCBI Taxonomy" id="412755"/>
    <lineage>
        <taxon>unclassified sequences</taxon>
        <taxon>metagenomes</taxon>
        <taxon>ecological metagenomes</taxon>
    </lineage>
</organism>
<dbReference type="InterPro" id="IPR011765">
    <property type="entry name" value="Pept_M16_N"/>
</dbReference>
<dbReference type="PROSITE" id="PS00143">
    <property type="entry name" value="INSULINASE"/>
    <property type="match status" value="1"/>
</dbReference>
<dbReference type="InterPro" id="IPR001431">
    <property type="entry name" value="Pept_M16_Zn_BS"/>
</dbReference>
<gene>
    <name evidence="3" type="ORF">LCGC14_2630870</name>
</gene>
<dbReference type="PANTHER" id="PTHR11851">
    <property type="entry name" value="METALLOPROTEASE"/>
    <property type="match status" value="1"/>
</dbReference>
<proteinExistence type="inferred from homology"/>
<dbReference type="GO" id="GO:0006508">
    <property type="term" value="P:proteolysis"/>
    <property type="evidence" value="ECO:0007669"/>
    <property type="project" value="InterPro"/>
</dbReference>
<evidence type="ECO:0000256" key="1">
    <source>
        <dbReference type="ARBA" id="ARBA00007261"/>
    </source>
</evidence>
<dbReference type="EMBL" id="LAZR01045124">
    <property type="protein sequence ID" value="KKK99626.1"/>
    <property type="molecule type" value="Genomic_DNA"/>
</dbReference>
<dbReference type="Pfam" id="PF00675">
    <property type="entry name" value="Peptidase_M16"/>
    <property type="match status" value="1"/>
</dbReference>
<comment type="caution">
    <text evidence="3">The sequence shown here is derived from an EMBL/GenBank/DDBJ whole genome shotgun (WGS) entry which is preliminary data.</text>
</comment>
<dbReference type="InterPro" id="IPR011249">
    <property type="entry name" value="Metalloenz_LuxS/M16"/>
</dbReference>
<dbReference type="GO" id="GO:0004222">
    <property type="term" value="F:metalloendopeptidase activity"/>
    <property type="evidence" value="ECO:0007669"/>
    <property type="project" value="InterPro"/>
</dbReference>
<dbReference type="GO" id="GO:0046872">
    <property type="term" value="F:metal ion binding"/>
    <property type="evidence" value="ECO:0007669"/>
    <property type="project" value="InterPro"/>
</dbReference>
<dbReference type="InterPro" id="IPR050361">
    <property type="entry name" value="MPP/UQCRC_Complex"/>
</dbReference>
<evidence type="ECO:0000313" key="3">
    <source>
        <dbReference type="EMBL" id="KKK99626.1"/>
    </source>
</evidence>
<evidence type="ECO:0000259" key="2">
    <source>
        <dbReference type="Pfam" id="PF00675"/>
    </source>
</evidence>